<proteinExistence type="predicted"/>
<protein>
    <submittedName>
        <fullName evidence="1">CLUMA_CG016949, isoform A</fullName>
    </submittedName>
</protein>
<gene>
    <name evidence="1" type="ORF">CLUMA_CG016949</name>
</gene>
<name>A0A1J1IYT5_9DIPT</name>
<dbReference type="EMBL" id="CVRI01000059">
    <property type="protein sequence ID" value="CRL03745.1"/>
    <property type="molecule type" value="Genomic_DNA"/>
</dbReference>
<sequence>MSKTELKNCILSDENLINFFQSKPVYKILQQGLSIEQIHNEILAFGIKNKSIEMKFESSFDWQLEQQKNVFLKLLDKFICVLLEKEEENKNRETNLDECDSKRISLSNIATSSKIFIVYLNELFHYFIVTNNESHVKATNRKKETERIFEEFPLNHNKKNVEKLTIVIEEKEVDFKQGLDVKNKIITSLKADLMQIEMKHNKKISDMIRERKRKEMKNENIEKLKIIQLQKDYETLKGENDQKLNGMSVEVQQLLKHKLKAEQILQQAVFLFDKDIGSIDDEIHVIEKIIKAEKKTFAVWNENIAKPMNEISAFIVGSDSLGMKKCLLKKLRNSKQTEHYLVAITANTA</sequence>
<dbReference type="AlphaFoldDB" id="A0A1J1IYT5"/>
<keyword evidence="2" id="KW-1185">Reference proteome</keyword>
<evidence type="ECO:0000313" key="2">
    <source>
        <dbReference type="Proteomes" id="UP000183832"/>
    </source>
</evidence>
<reference evidence="1 2" key="1">
    <citation type="submission" date="2015-04" db="EMBL/GenBank/DDBJ databases">
        <authorList>
            <person name="Syromyatnikov M.Y."/>
            <person name="Popov V.N."/>
        </authorList>
    </citation>
    <scope>NUCLEOTIDE SEQUENCE [LARGE SCALE GENOMIC DNA]</scope>
</reference>
<evidence type="ECO:0000313" key="1">
    <source>
        <dbReference type="EMBL" id="CRL03745.1"/>
    </source>
</evidence>
<organism evidence="1 2">
    <name type="scientific">Clunio marinus</name>
    <dbReference type="NCBI Taxonomy" id="568069"/>
    <lineage>
        <taxon>Eukaryota</taxon>
        <taxon>Metazoa</taxon>
        <taxon>Ecdysozoa</taxon>
        <taxon>Arthropoda</taxon>
        <taxon>Hexapoda</taxon>
        <taxon>Insecta</taxon>
        <taxon>Pterygota</taxon>
        <taxon>Neoptera</taxon>
        <taxon>Endopterygota</taxon>
        <taxon>Diptera</taxon>
        <taxon>Nematocera</taxon>
        <taxon>Chironomoidea</taxon>
        <taxon>Chironomidae</taxon>
        <taxon>Clunio</taxon>
    </lineage>
</organism>
<accession>A0A1J1IYT5</accession>
<dbReference type="Proteomes" id="UP000183832">
    <property type="component" value="Unassembled WGS sequence"/>
</dbReference>